<dbReference type="Pfam" id="PF08478">
    <property type="entry name" value="POTRA_1"/>
    <property type="match status" value="1"/>
</dbReference>
<accession>A0ABU3TT85</accession>
<dbReference type="Proteomes" id="UP001249959">
    <property type="component" value="Unassembled WGS sequence"/>
</dbReference>
<reference evidence="8 9" key="1">
    <citation type="submission" date="2023-09" db="EMBL/GenBank/DDBJ databases">
        <title>Aquirufa genomes.</title>
        <authorList>
            <person name="Pitt A."/>
        </authorList>
    </citation>
    <scope>NUCLEOTIDE SEQUENCE [LARGE SCALE GENOMIC DNA]</scope>
    <source>
        <strain evidence="8 9">LEOWEIH-7C</strain>
    </source>
</reference>
<keyword evidence="2" id="KW-0132">Cell division</keyword>
<evidence type="ECO:0000256" key="2">
    <source>
        <dbReference type="ARBA" id="ARBA00022618"/>
    </source>
</evidence>
<dbReference type="RefSeq" id="WP_315577068.1">
    <property type="nucleotide sequence ID" value="NZ_JARDXH010000005.1"/>
</dbReference>
<organism evidence="8 9">
    <name type="scientific">Aquirufa regiilacus</name>
    <dbReference type="NCBI Taxonomy" id="3024868"/>
    <lineage>
        <taxon>Bacteria</taxon>
        <taxon>Pseudomonadati</taxon>
        <taxon>Bacteroidota</taxon>
        <taxon>Cytophagia</taxon>
        <taxon>Cytophagales</taxon>
        <taxon>Flectobacillaceae</taxon>
        <taxon>Aquirufa</taxon>
    </lineage>
</organism>
<feature type="transmembrane region" description="Helical" evidence="6">
    <location>
        <begin position="12"/>
        <end position="32"/>
    </location>
</feature>
<dbReference type="EMBL" id="JAVNWW010000003">
    <property type="protein sequence ID" value="MDU0809073.1"/>
    <property type="molecule type" value="Genomic_DNA"/>
</dbReference>
<evidence type="ECO:0000256" key="1">
    <source>
        <dbReference type="ARBA" id="ARBA00022475"/>
    </source>
</evidence>
<evidence type="ECO:0000256" key="6">
    <source>
        <dbReference type="SAM" id="Phobius"/>
    </source>
</evidence>
<keyword evidence="3 6" id="KW-0812">Transmembrane</keyword>
<evidence type="ECO:0000313" key="8">
    <source>
        <dbReference type="EMBL" id="MDU0809073.1"/>
    </source>
</evidence>
<sequence>MSQKIRIDFARVKKLITLVILAAMAIGAIIFAEMNYRDIKCTGIVIKLDSENERPLLSKQDINVMVTNQGTDYFVDKPLDEISLHKIEQRVKKIPLVKSCEAHHDFSGKIIISVKEYRPIARILHFTSGESNYKDQYVTHEGRFIGTSSLFTPRVLIASGPFFTGKRKDLLDERGKTLIPLFEFINNDDFWRAQITQVIVAADGGVVLIPAMGQTYIDFGLPIKIETKFKKLALFYKKIIPNKGWNTYHWVHLKYKNQVICD</sequence>
<dbReference type="InterPro" id="IPR013685">
    <property type="entry name" value="POTRA_FtsQ_type"/>
</dbReference>
<keyword evidence="6" id="KW-0472">Membrane</keyword>
<keyword evidence="1" id="KW-1003">Cell membrane</keyword>
<name>A0ABU3TT85_9BACT</name>
<evidence type="ECO:0000259" key="7">
    <source>
        <dbReference type="Pfam" id="PF08478"/>
    </source>
</evidence>
<keyword evidence="4 6" id="KW-1133">Transmembrane helix</keyword>
<protein>
    <submittedName>
        <fullName evidence="8">FtsQ-type POTRA domain-containing protein</fullName>
    </submittedName>
</protein>
<evidence type="ECO:0000313" key="9">
    <source>
        <dbReference type="Proteomes" id="UP001249959"/>
    </source>
</evidence>
<keyword evidence="9" id="KW-1185">Reference proteome</keyword>
<evidence type="ECO:0000256" key="3">
    <source>
        <dbReference type="ARBA" id="ARBA00022692"/>
    </source>
</evidence>
<feature type="domain" description="POTRA" evidence="7">
    <location>
        <begin position="76"/>
        <end position="117"/>
    </location>
</feature>
<proteinExistence type="predicted"/>
<gene>
    <name evidence="8" type="ORF">PQG45_08495</name>
</gene>
<evidence type="ECO:0000256" key="5">
    <source>
        <dbReference type="ARBA" id="ARBA00023306"/>
    </source>
</evidence>
<evidence type="ECO:0000256" key="4">
    <source>
        <dbReference type="ARBA" id="ARBA00022989"/>
    </source>
</evidence>
<keyword evidence="5" id="KW-0131">Cell cycle</keyword>
<comment type="caution">
    <text evidence="8">The sequence shown here is derived from an EMBL/GenBank/DDBJ whole genome shotgun (WGS) entry which is preliminary data.</text>
</comment>